<dbReference type="RefSeq" id="WP_156406523.1">
    <property type="nucleotide sequence ID" value="NZ_BBIM01000045.1"/>
</dbReference>
<accession>A0ABZ0Q3Q8</accession>
<evidence type="ECO:0000256" key="1">
    <source>
        <dbReference type="SAM" id="Phobius"/>
    </source>
</evidence>
<evidence type="ECO:0000313" key="3">
    <source>
        <dbReference type="Proteomes" id="UP001302696"/>
    </source>
</evidence>
<proteinExistence type="predicted"/>
<feature type="transmembrane region" description="Helical" evidence="1">
    <location>
        <begin position="29"/>
        <end position="49"/>
    </location>
</feature>
<reference evidence="3" key="1">
    <citation type="submission" date="2024-06" db="EMBL/GenBank/DDBJ databases">
        <authorList>
            <person name="Chang H.C."/>
            <person name="Mun S.Y."/>
        </authorList>
    </citation>
    <scope>NUCLEOTIDE SEQUENCE [LARGE SCALE GENOMIC DNA]</scope>
    <source>
        <strain evidence="3">KT1</strain>
    </source>
</reference>
<name>A0ABZ0Q3Q8_9LACO</name>
<protein>
    <submittedName>
        <fullName evidence="2">Uncharacterized protein</fullName>
    </submittedName>
</protein>
<dbReference type="Proteomes" id="UP001302696">
    <property type="component" value="Chromosome"/>
</dbReference>
<organism evidence="2 3">
    <name type="scientific">Pediococcus inopinatus</name>
    <dbReference type="NCBI Taxonomy" id="114090"/>
    <lineage>
        <taxon>Bacteria</taxon>
        <taxon>Bacillati</taxon>
        <taxon>Bacillota</taxon>
        <taxon>Bacilli</taxon>
        <taxon>Lactobacillales</taxon>
        <taxon>Lactobacillaceae</taxon>
        <taxon>Pediococcus</taxon>
    </lineage>
</organism>
<gene>
    <name evidence="2" type="ORF">N6G96_10145</name>
</gene>
<keyword evidence="1" id="KW-0812">Transmembrane</keyword>
<sequence>MSSKMYQRQIAAAILVIVIGIIRPFPMQWVNILCLVLGAVLIVLTIVIGQRTKK</sequence>
<keyword evidence="1" id="KW-0472">Membrane</keyword>
<keyword evidence="3" id="KW-1185">Reference proteome</keyword>
<evidence type="ECO:0000313" key="2">
    <source>
        <dbReference type="EMBL" id="WPC21605.1"/>
    </source>
</evidence>
<dbReference type="EMBL" id="CP104778">
    <property type="protein sequence ID" value="WPC21605.1"/>
    <property type="molecule type" value="Genomic_DNA"/>
</dbReference>
<feature type="transmembrane region" description="Helical" evidence="1">
    <location>
        <begin position="5"/>
        <end position="23"/>
    </location>
</feature>
<keyword evidence="1" id="KW-1133">Transmembrane helix</keyword>